<dbReference type="Gene3D" id="3.40.1680.10">
    <property type="entry name" value="yp_829618.1 domain like"/>
    <property type="match status" value="1"/>
</dbReference>
<dbReference type="Proteomes" id="UP000325141">
    <property type="component" value="Unassembled WGS sequence"/>
</dbReference>
<name>A0A5M6CRC6_9FLAO</name>
<evidence type="ECO:0000313" key="2">
    <source>
        <dbReference type="EMBL" id="KAA5537868.1"/>
    </source>
</evidence>
<dbReference type="Gene3D" id="3.40.970.30">
    <property type="entry name" value="yp_829618.1 like domains"/>
    <property type="match status" value="1"/>
</dbReference>
<keyword evidence="3" id="KW-1185">Reference proteome</keyword>
<gene>
    <name evidence="2" type="ORF">F0460_04185</name>
</gene>
<organism evidence="2 3">
    <name type="scientific">Paenimyroides baculatum</name>
    <dbReference type="NCBI Taxonomy" id="2608000"/>
    <lineage>
        <taxon>Bacteria</taxon>
        <taxon>Pseudomonadati</taxon>
        <taxon>Bacteroidota</taxon>
        <taxon>Flavobacteriia</taxon>
        <taxon>Flavobacteriales</taxon>
        <taxon>Flavobacteriaceae</taxon>
        <taxon>Paenimyroides</taxon>
    </lineage>
</organism>
<sequence>MNTYHENNYATYSLLLGIVYVYYKKDVVIDLEAAKEIVRDRLQFQDGRSYPVLCDITDVHYVAYEARTYLAFYGSQLTDHVALVCRQMGNYRMAEFFIGTDQPLQETQLFTNEAAALEFLETLKKKNNDLS</sequence>
<dbReference type="Pfam" id="PF25056">
    <property type="entry name" value="DUF7793"/>
    <property type="match status" value="1"/>
</dbReference>
<proteinExistence type="predicted"/>
<evidence type="ECO:0000313" key="3">
    <source>
        <dbReference type="Proteomes" id="UP000325141"/>
    </source>
</evidence>
<feature type="domain" description="DUF7793" evidence="1">
    <location>
        <begin position="15"/>
        <end position="124"/>
    </location>
</feature>
<dbReference type="RefSeq" id="WP_150010553.1">
    <property type="nucleotide sequence ID" value="NZ_VWSG01000002.1"/>
</dbReference>
<protein>
    <recommendedName>
        <fullName evidence="1">DUF7793 domain-containing protein</fullName>
    </recommendedName>
</protein>
<comment type="caution">
    <text evidence="2">The sequence shown here is derived from an EMBL/GenBank/DDBJ whole genome shotgun (WGS) entry which is preliminary data.</text>
</comment>
<evidence type="ECO:0000259" key="1">
    <source>
        <dbReference type="Pfam" id="PF25056"/>
    </source>
</evidence>
<dbReference type="AlphaFoldDB" id="A0A5M6CRC6"/>
<dbReference type="EMBL" id="VWSG01000002">
    <property type="protein sequence ID" value="KAA5537868.1"/>
    <property type="molecule type" value="Genomic_DNA"/>
</dbReference>
<accession>A0A5M6CRC6</accession>
<reference evidence="2 3" key="1">
    <citation type="submission" date="2019-09" db="EMBL/GenBank/DDBJ databases">
        <title>Genome sequence and assembly of Flavobacterium sp.</title>
        <authorList>
            <person name="Chhetri G."/>
        </authorList>
    </citation>
    <scope>NUCLEOTIDE SEQUENCE [LARGE SCALE GENOMIC DNA]</scope>
    <source>
        <strain evidence="2 3">SNL9</strain>
    </source>
</reference>
<dbReference type="InterPro" id="IPR056695">
    <property type="entry name" value="DUF7793"/>
</dbReference>